<dbReference type="PANTHER" id="PTHR43540:SF6">
    <property type="entry name" value="ISOCHORISMATASE-LIKE DOMAIN-CONTAINING PROTEIN"/>
    <property type="match status" value="1"/>
</dbReference>
<dbReference type="Pfam" id="PF00857">
    <property type="entry name" value="Isochorismatase"/>
    <property type="match status" value="1"/>
</dbReference>
<evidence type="ECO:0000313" key="3">
    <source>
        <dbReference type="EMBL" id="TDR45760.1"/>
    </source>
</evidence>
<comment type="caution">
    <text evidence="3">The sequence shown here is derived from an EMBL/GenBank/DDBJ whole genome shotgun (WGS) entry which is preliminary data.</text>
</comment>
<keyword evidence="1" id="KW-0378">Hydrolase</keyword>
<proteinExistence type="predicted"/>
<name>A0A4R6Z2F4_9GAMM</name>
<dbReference type="Proteomes" id="UP000295293">
    <property type="component" value="Unassembled WGS sequence"/>
</dbReference>
<feature type="domain" description="Isochorismatase-like" evidence="2">
    <location>
        <begin position="6"/>
        <end position="173"/>
    </location>
</feature>
<dbReference type="GO" id="GO:0016787">
    <property type="term" value="F:hydrolase activity"/>
    <property type="evidence" value="ECO:0007669"/>
    <property type="project" value="UniProtKB-KW"/>
</dbReference>
<dbReference type="InterPro" id="IPR050272">
    <property type="entry name" value="Isochorismatase-like_hydrls"/>
</dbReference>
<dbReference type="RefSeq" id="WP_133818128.1">
    <property type="nucleotide sequence ID" value="NZ_SNZH01000004.1"/>
</dbReference>
<dbReference type="OrthoDB" id="9794942at2"/>
<dbReference type="InterPro" id="IPR036380">
    <property type="entry name" value="Isochorismatase-like_sf"/>
</dbReference>
<sequence>MSLADTALIVIDAQESFRQRPYWSDADTAAYFDRQQALIDGARQAGIAVVQIFHVEPAGVFALDSGFVKALAPLRVEADAVFHKTRHSALVGSGLDVWLTEHGIRRLLISGIRTEQCCETTTRHASDLGYAVDFVSEATLTFAMRDAHGRDWSAAEIKARSELVLDQRFARIATVAQALAGPAQRQAA</sequence>
<accession>A0A4R6Z2F4</accession>
<reference evidence="3 4" key="1">
    <citation type="submission" date="2019-03" db="EMBL/GenBank/DDBJ databases">
        <title>Genomic Encyclopedia of Type Strains, Phase IV (KMG-IV): sequencing the most valuable type-strain genomes for metagenomic binning, comparative biology and taxonomic classification.</title>
        <authorList>
            <person name="Goeker M."/>
        </authorList>
    </citation>
    <scope>NUCLEOTIDE SEQUENCE [LARGE SCALE GENOMIC DNA]</scope>
    <source>
        <strain evidence="3 4">DSM 21667</strain>
    </source>
</reference>
<gene>
    <name evidence="3" type="ORF">DFR29_104188</name>
</gene>
<dbReference type="InterPro" id="IPR000868">
    <property type="entry name" value="Isochorismatase-like_dom"/>
</dbReference>
<keyword evidence="4" id="KW-1185">Reference proteome</keyword>
<dbReference type="AlphaFoldDB" id="A0A4R6Z2F4"/>
<evidence type="ECO:0000259" key="2">
    <source>
        <dbReference type="Pfam" id="PF00857"/>
    </source>
</evidence>
<dbReference type="Gene3D" id="3.40.50.850">
    <property type="entry name" value="Isochorismatase-like"/>
    <property type="match status" value="1"/>
</dbReference>
<evidence type="ECO:0000313" key="4">
    <source>
        <dbReference type="Proteomes" id="UP000295293"/>
    </source>
</evidence>
<evidence type="ECO:0000256" key="1">
    <source>
        <dbReference type="ARBA" id="ARBA00022801"/>
    </source>
</evidence>
<dbReference type="EMBL" id="SNZH01000004">
    <property type="protein sequence ID" value="TDR45760.1"/>
    <property type="molecule type" value="Genomic_DNA"/>
</dbReference>
<organism evidence="3 4">
    <name type="scientific">Tahibacter aquaticus</name>
    <dbReference type="NCBI Taxonomy" id="520092"/>
    <lineage>
        <taxon>Bacteria</taxon>
        <taxon>Pseudomonadati</taxon>
        <taxon>Pseudomonadota</taxon>
        <taxon>Gammaproteobacteria</taxon>
        <taxon>Lysobacterales</taxon>
        <taxon>Rhodanobacteraceae</taxon>
        <taxon>Tahibacter</taxon>
    </lineage>
</organism>
<protein>
    <submittedName>
        <fullName evidence="3">Nicotinamidase-related amidase</fullName>
    </submittedName>
</protein>
<dbReference type="SUPFAM" id="SSF52499">
    <property type="entry name" value="Isochorismatase-like hydrolases"/>
    <property type="match status" value="1"/>
</dbReference>
<dbReference type="PANTHER" id="PTHR43540">
    <property type="entry name" value="PEROXYUREIDOACRYLATE/UREIDOACRYLATE AMIDOHYDROLASE-RELATED"/>
    <property type="match status" value="1"/>
</dbReference>